<dbReference type="GO" id="GO:0003677">
    <property type="term" value="F:DNA binding"/>
    <property type="evidence" value="ECO:0007669"/>
    <property type="project" value="InterPro"/>
</dbReference>
<organism evidence="2">
    <name type="scientific">Shewanella oncorhynchi</name>
    <dbReference type="NCBI Taxonomy" id="2726434"/>
    <lineage>
        <taxon>Bacteria</taxon>
        <taxon>Pseudomonadati</taxon>
        <taxon>Pseudomonadota</taxon>
        <taxon>Gammaproteobacteria</taxon>
        <taxon>Alteromonadales</taxon>
        <taxon>Shewanellaceae</taxon>
        <taxon>Shewanella</taxon>
    </lineage>
</organism>
<dbReference type="Gene3D" id="1.10.443.10">
    <property type="entry name" value="Intergrase catalytic core"/>
    <property type="match status" value="1"/>
</dbReference>
<evidence type="ECO:0000256" key="1">
    <source>
        <dbReference type="ARBA" id="ARBA00023172"/>
    </source>
</evidence>
<proteinExistence type="predicted"/>
<dbReference type="AlphaFoldDB" id="A0AA50Q4Q4"/>
<reference evidence="2" key="1">
    <citation type="submission" date="2023-08" db="EMBL/GenBank/DDBJ databases">
        <title>Complete genome sequence of Shewanella oncorhynchi Z-P2, a siderophore putrebactin-producing bacterium.</title>
        <authorList>
            <person name="Zhang Y."/>
        </authorList>
    </citation>
    <scope>NUCLEOTIDE SEQUENCE</scope>
    <source>
        <strain evidence="2">Z-P2</strain>
    </source>
</reference>
<dbReference type="GeneID" id="301339964"/>
<sequence length="756" mass="86605">MTPPARNISKKLKELLNKWLVPEHLNPELKQTLLMQLAYSIQAFPASYWEQFELMHRLVKVLITKTSSGSVSNTEIFGILKKNKHLTSYPFAATICAVLPPNVTPQWITKYTAYQSIVLIACFIRYTHNQQIAASGNENALRELRLVAMDPRHRKLLDILPELDETSSIELLVSALKELRKHKYPALQEYGIGYLNLVLRDALSWTERRRRIRIPPASDSDTLIELNPIDAFEDAGLEVKELCVISPKATTAQERDEAISIKAGRTFRIEESTLTHNQKTNHSPLSRAVRAIQHQCLTEKLSIMQLSLSCSYNQLTEWDIRQLIRFTTDGIMNGADPESCSALLLSLLCGRDPISLAQSSNAFFLKHYKNHPCLYLSYSVPASKQDGRLEKCLKNTTNRLVLPLPKILQGQLTQNVGTEYLKSVIHNINERHRCRLSLGRITRFMEHWYLNNGLDRAEVGLIKGRAPRNQPALSYSNFDADKLIENYRAYVISIFNMAEIDPQLPIAKPIKKQLGSALHLPPQTLHNFFRILRSQIPHPRKHSLEELTTLHNHYVCYVWALLTFATGHRDVNAPMGQRTDFNSHNNTWWISDKENRHGLSARTLILPKTAVKQLEHYLQHLQELKKRSQLIVEDIFNRADEAITGSGNLLFFIKHHEQDNIPKIAQELTPARVKAFLGDQLPWPGNWGRHHMRSELKRLGVAPEEIDGWMGHEDIGEESMGRHSMLSTQYLNRIAQHIESLLNTHEITVVDAWKTH</sequence>
<dbReference type="Proteomes" id="UP001236800">
    <property type="component" value="Chromosome"/>
</dbReference>
<dbReference type="KEGG" id="sog:RA178_12235"/>
<protein>
    <submittedName>
        <fullName evidence="2">Uncharacterized protein</fullName>
    </submittedName>
</protein>
<dbReference type="GO" id="GO:0015074">
    <property type="term" value="P:DNA integration"/>
    <property type="evidence" value="ECO:0007669"/>
    <property type="project" value="InterPro"/>
</dbReference>
<dbReference type="InterPro" id="IPR013762">
    <property type="entry name" value="Integrase-like_cat_sf"/>
</dbReference>
<name>A0AA50Q4Q4_9GAMM</name>
<dbReference type="GO" id="GO:0006310">
    <property type="term" value="P:DNA recombination"/>
    <property type="evidence" value="ECO:0007669"/>
    <property type="project" value="UniProtKB-KW"/>
</dbReference>
<dbReference type="InterPro" id="IPR011010">
    <property type="entry name" value="DNA_brk_join_enz"/>
</dbReference>
<dbReference type="SUPFAM" id="SSF56349">
    <property type="entry name" value="DNA breaking-rejoining enzymes"/>
    <property type="match status" value="1"/>
</dbReference>
<dbReference type="EMBL" id="CP132914">
    <property type="protein sequence ID" value="WMB71213.1"/>
    <property type="molecule type" value="Genomic_DNA"/>
</dbReference>
<keyword evidence="1" id="KW-0233">DNA recombination</keyword>
<accession>A0AA50Q4Q4</accession>
<gene>
    <name evidence="2" type="ORF">RA178_12235</name>
</gene>
<evidence type="ECO:0000313" key="2">
    <source>
        <dbReference type="EMBL" id="WMB71213.1"/>
    </source>
</evidence>
<dbReference type="RefSeq" id="WP_306682017.1">
    <property type="nucleotide sequence ID" value="NZ_CP132914.1"/>
</dbReference>